<dbReference type="InterPro" id="IPR006104">
    <property type="entry name" value="Glyco_hydro_2_N"/>
</dbReference>
<dbReference type="GeneID" id="91487827"/>
<dbReference type="PROSITE" id="PS00608">
    <property type="entry name" value="GLYCOSYL_HYDROL_F2_2"/>
    <property type="match status" value="1"/>
</dbReference>
<dbReference type="Pfam" id="PF02929">
    <property type="entry name" value="Bgal_small_N"/>
    <property type="match status" value="1"/>
</dbReference>
<dbReference type="GO" id="GO:0009341">
    <property type="term" value="C:beta-galactosidase complex"/>
    <property type="evidence" value="ECO:0007669"/>
    <property type="project" value="InterPro"/>
</dbReference>
<evidence type="ECO:0000256" key="4">
    <source>
        <dbReference type="ARBA" id="ARBA00013303"/>
    </source>
</evidence>
<evidence type="ECO:0000256" key="3">
    <source>
        <dbReference type="ARBA" id="ARBA00012756"/>
    </source>
</evidence>
<dbReference type="InterPro" id="IPR014718">
    <property type="entry name" value="GH-type_carb-bd"/>
</dbReference>
<name>D7B7Y6_NOCDD</name>
<dbReference type="HOGENOM" id="CLU_002346_0_2_11"/>
<sequence>MPAIRKPAYLEDFAPSEGTLAPRARFSSDAPSLDLNGTWRFRLLDRARADTDGFEEPGHDDSDWSELPVPAHWQMHGHGAPAYTNISYPFPIDPPYVPDDNPTGDHRRVFDLPREWPEGAAVLRFDGVDSCFRAWLNGTELGFSTGSRLAAEFEVGHLLRPGRNTLAVRVHQWSAASYLEDQDMWWLSGIFRDVTLLARPADGVGDLAVSAAYDHTTGTGTLRVDVAGSADALVSVPELGLVDAAAGVDHGVGAVEPWTAETPRLYDLEVRTPGERVRTRTGFRTVEVSGGLLRVNGRPLLLRGVNRHEWHPDHGRAVPRETMREDVLLMKRHNVNAVRTSHYPPHPDFLDLCDELGLWVVDECDLETHGFEEVGWRGNPSDDPRWREAYLDRMRRTVARDRNHPSVVLWSLGNESGTGENLRAMAEWTRAHDPSRPIHYEGDRDSAYVDVYSRMYAPHEEVDAIGRREEAPTADPAADGHRRGLPFVLCEYGHAMGTGPGGLEEYQRLFEEHERCQGGFVWEWIDHGVRRREPDGTAWFAYGGDFGEALHDGNFVADGLLLPDRTPSPGLEAYAKTVEPVRVVPDPAAGTVRVTNTWDFRDTAGLAFVWRVEGEGIPLGEGPLDVPVLAAGESAEAVLPALPEPSGETWLTVSVRLAEDQPWAPAGHELAWGQAEVGAPGEPGAAAPGVPGGQEGTSASERSGALREPREPGDPGAWPGAEGAVVLPASAGQDGIVRIGPGLLDAGTGALLSVGGLPVDAPAVDLWRAPTDNDVARHGDSVAVPWRAAGLHRLTERLLSTGWEDGAFVVRTRLAPAAQEFGMRAAYRWGADGERLLLTVEAEAEGEWPCPLPRFGVHVGLPASLGEAEWFGRGPGEAYRDVSQAARVGRFSSTVDGLQTPYLRPQENGNRVDARWLALRAADGTGLRVEGDPVFDFTARRWDTAALDAADHPHELVPGDRIHLHLDQAHQGVGSASCGPGVLPAHRLAAGSHRLRLALVPLG</sequence>
<evidence type="ECO:0000313" key="10">
    <source>
        <dbReference type="EMBL" id="ADH70294.1"/>
    </source>
</evidence>
<dbReference type="EC" id="3.2.1.23" evidence="3"/>
<dbReference type="GO" id="GO:0004565">
    <property type="term" value="F:beta-galactosidase activity"/>
    <property type="evidence" value="ECO:0007669"/>
    <property type="project" value="UniProtKB-EC"/>
</dbReference>
<evidence type="ECO:0000259" key="9">
    <source>
        <dbReference type="SMART" id="SM01038"/>
    </source>
</evidence>
<dbReference type="Pfam" id="PF02837">
    <property type="entry name" value="Glyco_hydro_2_N"/>
    <property type="match status" value="1"/>
</dbReference>
<feature type="domain" description="Beta galactosidase small chain/" evidence="9">
    <location>
        <begin position="736"/>
        <end position="1000"/>
    </location>
</feature>
<dbReference type="InterPro" id="IPR008979">
    <property type="entry name" value="Galactose-bd-like_sf"/>
</dbReference>
<dbReference type="CAZy" id="GH2">
    <property type="family name" value="Glycoside Hydrolase Family 2"/>
</dbReference>
<evidence type="ECO:0000256" key="6">
    <source>
        <dbReference type="ARBA" id="ARBA00023295"/>
    </source>
</evidence>
<dbReference type="PANTHER" id="PTHR46323">
    <property type="entry name" value="BETA-GALACTOSIDASE"/>
    <property type="match status" value="1"/>
</dbReference>
<dbReference type="InterPro" id="IPR006103">
    <property type="entry name" value="Glyco_hydro_2_cat"/>
</dbReference>
<dbReference type="InterPro" id="IPR006101">
    <property type="entry name" value="Glyco_hydro_2"/>
</dbReference>
<reference evidence="10 11" key="1">
    <citation type="journal article" date="2010" name="Stand. Genomic Sci.">
        <title>Complete genome sequence of Nocardiopsis dassonvillei type strain (IMRU 509).</title>
        <authorList>
            <person name="Sun H."/>
            <person name="Lapidus A."/>
            <person name="Nolan M."/>
            <person name="Lucas S."/>
            <person name="Del Rio T.G."/>
            <person name="Tice H."/>
            <person name="Cheng J.F."/>
            <person name="Tapia R."/>
            <person name="Han C."/>
            <person name="Goodwin L."/>
            <person name="Pitluck S."/>
            <person name="Pagani I."/>
            <person name="Ivanova N."/>
            <person name="Mavromatis K."/>
            <person name="Mikhailova N."/>
            <person name="Pati A."/>
            <person name="Chen A."/>
            <person name="Palaniappan K."/>
            <person name="Land M."/>
            <person name="Hauser L."/>
            <person name="Chang Y.J."/>
            <person name="Jeffries C.D."/>
            <person name="Djao O.D."/>
            <person name="Rohde M."/>
            <person name="Sikorski J."/>
            <person name="Goker M."/>
            <person name="Woyke T."/>
            <person name="Bristow J."/>
            <person name="Eisen J.A."/>
            <person name="Markowitz V."/>
            <person name="Hugenholtz P."/>
            <person name="Kyrpides N.C."/>
            <person name="Klenk H.P."/>
        </authorList>
    </citation>
    <scope>NUCLEOTIDE SEQUENCE [LARGE SCALE GENOMIC DNA]</scope>
    <source>
        <strain evidence="11">ATCC 23218 / DSM 43111 / CIP 107115 / JCM 7437 / KCTC 9190 / NBRC 14626 / NCTC 10488 / NRRL B-5397 / IMRU 509</strain>
        <plasmid evidence="11">Chromosome 2</plasmid>
    </source>
</reference>
<dbReference type="Proteomes" id="UP000002219">
    <property type="component" value="Chromosome 2"/>
</dbReference>
<feature type="compositionally biased region" description="Low complexity" evidence="8">
    <location>
        <begin position="676"/>
        <end position="689"/>
    </location>
</feature>
<dbReference type="Gene3D" id="3.20.20.80">
    <property type="entry name" value="Glycosidases"/>
    <property type="match status" value="1"/>
</dbReference>
<gene>
    <name evidence="10" type="ordered locus">Ndas_4911</name>
</gene>
<dbReference type="InterPro" id="IPR013783">
    <property type="entry name" value="Ig-like_fold"/>
</dbReference>
<dbReference type="KEGG" id="nda:Ndas_4911"/>
<dbReference type="InterPro" id="IPR004199">
    <property type="entry name" value="B-gal_small/dom_5"/>
</dbReference>
<dbReference type="InterPro" id="IPR023232">
    <property type="entry name" value="Glyco_hydro_2_AS"/>
</dbReference>
<dbReference type="Pfam" id="PF02836">
    <property type="entry name" value="Glyco_hydro_2_C"/>
    <property type="match status" value="1"/>
</dbReference>
<dbReference type="PANTHER" id="PTHR46323:SF2">
    <property type="entry name" value="BETA-GALACTOSIDASE"/>
    <property type="match status" value="1"/>
</dbReference>
<dbReference type="PRINTS" id="PR00132">
    <property type="entry name" value="GLHYDRLASE2"/>
</dbReference>
<geneLocation type="plasmid" evidence="11">
    <name>pNDAS01</name>
</geneLocation>
<keyword evidence="6 10" id="KW-0326">Glycosidase</keyword>
<dbReference type="InterPro" id="IPR032312">
    <property type="entry name" value="LacZ_4"/>
</dbReference>
<evidence type="ECO:0000256" key="8">
    <source>
        <dbReference type="SAM" id="MobiDB-lite"/>
    </source>
</evidence>
<evidence type="ECO:0000256" key="1">
    <source>
        <dbReference type="ARBA" id="ARBA00001412"/>
    </source>
</evidence>
<accession>D7B7Y6</accession>
<dbReference type="SMART" id="SM01038">
    <property type="entry name" value="Bgal_small_N"/>
    <property type="match status" value="1"/>
</dbReference>
<dbReference type="SUPFAM" id="SSF49785">
    <property type="entry name" value="Galactose-binding domain-like"/>
    <property type="match status" value="1"/>
</dbReference>
<dbReference type="RefSeq" id="WP_013155901.1">
    <property type="nucleotide sequence ID" value="NC_014211.1"/>
</dbReference>
<feature type="compositionally biased region" description="Basic and acidic residues" evidence="8">
    <location>
        <begin position="704"/>
        <end position="713"/>
    </location>
</feature>
<evidence type="ECO:0000256" key="5">
    <source>
        <dbReference type="ARBA" id="ARBA00022801"/>
    </source>
</evidence>
<dbReference type="InterPro" id="IPR023230">
    <property type="entry name" value="Glyco_hydro_2_CS"/>
</dbReference>
<evidence type="ECO:0000256" key="7">
    <source>
        <dbReference type="ARBA" id="ARBA00032230"/>
    </source>
</evidence>
<evidence type="ECO:0000313" key="11">
    <source>
        <dbReference type="Proteomes" id="UP000002219"/>
    </source>
</evidence>
<dbReference type="InterPro" id="IPR011013">
    <property type="entry name" value="Gal_mutarotase_sf_dom"/>
</dbReference>
<dbReference type="SUPFAM" id="SSF74650">
    <property type="entry name" value="Galactose mutarotase-like"/>
    <property type="match status" value="1"/>
</dbReference>
<keyword evidence="5 10" id="KW-0378">Hydrolase</keyword>
<dbReference type="AlphaFoldDB" id="D7B7Y6"/>
<protein>
    <recommendedName>
        <fullName evidence="4">Beta-galactosidase</fullName>
        <ecNumber evidence="3">3.2.1.23</ecNumber>
    </recommendedName>
    <alternativeName>
        <fullName evidence="7">Lactase</fullName>
    </alternativeName>
</protein>
<dbReference type="GO" id="GO:0030246">
    <property type="term" value="F:carbohydrate binding"/>
    <property type="evidence" value="ECO:0007669"/>
    <property type="project" value="InterPro"/>
</dbReference>
<keyword evidence="11" id="KW-1185">Reference proteome</keyword>
<dbReference type="SUPFAM" id="SSF49303">
    <property type="entry name" value="beta-Galactosidase/glucuronidase domain"/>
    <property type="match status" value="2"/>
</dbReference>
<feature type="region of interest" description="Disordered" evidence="8">
    <location>
        <begin position="676"/>
        <end position="718"/>
    </location>
</feature>
<dbReference type="STRING" id="446468.Ndas_4911"/>
<dbReference type="Gene3D" id="2.60.120.260">
    <property type="entry name" value="Galactose-binding domain-like"/>
    <property type="match status" value="1"/>
</dbReference>
<dbReference type="InterPro" id="IPR036156">
    <property type="entry name" value="Beta-gal/glucu_dom_sf"/>
</dbReference>
<dbReference type="Gene3D" id="2.60.40.10">
    <property type="entry name" value="Immunoglobulins"/>
    <property type="match status" value="2"/>
</dbReference>
<organism evidence="10 11">
    <name type="scientific">Nocardiopsis dassonvillei (strain ATCC 23218 / DSM 43111 / CIP 107115 / JCM 7437 / KCTC 9190 / NBRC 14626 / NCTC 10488 / NRRL B-5397 / IMRU 509)</name>
    <name type="common">Actinomadura dassonvillei</name>
    <dbReference type="NCBI Taxonomy" id="446468"/>
    <lineage>
        <taxon>Bacteria</taxon>
        <taxon>Bacillati</taxon>
        <taxon>Actinomycetota</taxon>
        <taxon>Actinomycetes</taxon>
        <taxon>Streptosporangiales</taxon>
        <taxon>Nocardiopsidaceae</taxon>
        <taxon>Nocardiopsis</taxon>
    </lineage>
</organism>
<dbReference type="PROSITE" id="PS00719">
    <property type="entry name" value="GLYCOSYL_HYDROL_F2_1"/>
    <property type="match status" value="1"/>
</dbReference>
<comment type="similarity">
    <text evidence="2">Belongs to the glycosyl hydrolase 2 family.</text>
</comment>
<evidence type="ECO:0000256" key="2">
    <source>
        <dbReference type="ARBA" id="ARBA00007401"/>
    </source>
</evidence>
<proteinExistence type="inferred from homology"/>
<dbReference type="SUPFAM" id="SSF51445">
    <property type="entry name" value="(Trans)glycosidases"/>
    <property type="match status" value="1"/>
</dbReference>
<dbReference type="InterPro" id="IPR050347">
    <property type="entry name" value="Bact_Beta-galactosidase"/>
</dbReference>
<dbReference type="InterPro" id="IPR017853">
    <property type="entry name" value="GH"/>
</dbReference>
<dbReference type="EMBL" id="CP002041">
    <property type="protein sequence ID" value="ADH70294.1"/>
    <property type="molecule type" value="Genomic_DNA"/>
</dbReference>
<dbReference type="GO" id="GO:0005990">
    <property type="term" value="P:lactose catabolic process"/>
    <property type="evidence" value="ECO:0007669"/>
    <property type="project" value="TreeGrafter"/>
</dbReference>
<dbReference type="Pfam" id="PF16353">
    <property type="entry name" value="LacZ_4"/>
    <property type="match status" value="1"/>
</dbReference>
<dbReference type="eggNOG" id="COG3250">
    <property type="taxonomic scope" value="Bacteria"/>
</dbReference>
<dbReference type="Gene3D" id="2.70.98.10">
    <property type="match status" value="1"/>
</dbReference>
<dbReference type="OrthoDB" id="9762066at2"/>
<comment type="catalytic activity">
    <reaction evidence="1">
        <text>Hydrolysis of terminal non-reducing beta-D-galactose residues in beta-D-galactosides.</text>
        <dbReference type="EC" id="3.2.1.23"/>
    </reaction>
</comment>